<sequence>MRHLLWVGIGLVVVGLALGLVPVKADPFECGSVFRPRHLDTSVAGEVPDQLSGLTAEAFGGVNDECDSRHRKMLPPIGGLLVAGIAFAVFGARAHWQRATTLRAAS</sequence>
<accession>A0A4R5C569</accession>
<dbReference type="EMBL" id="SMKU01000022">
    <property type="protein sequence ID" value="TDD94145.1"/>
    <property type="molecule type" value="Genomic_DNA"/>
</dbReference>
<organism evidence="2 3">
    <name type="scientific">Actinomadura rubrisoli</name>
    <dbReference type="NCBI Taxonomy" id="2530368"/>
    <lineage>
        <taxon>Bacteria</taxon>
        <taxon>Bacillati</taxon>
        <taxon>Actinomycetota</taxon>
        <taxon>Actinomycetes</taxon>
        <taxon>Streptosporangiales</taxon>
        <taxon>Thermomonosporaceae</taxon>
        <taxon>Actinomadura</taxon>
    </lineage>
</organism>
<dbReference type="AlphaFoldDB" id="A0A4R5C569"/>
<keyword evidence="1" id="KW-0812">Transmembrane</keyword>
<proteinExistence type="predicted"/>
<reference evidence="2 3" key="1">
    <citation type="submission" date="2019-03" db="EMBL/GenBank/DDBJ databases">
        <title>Draft genome sequences of novel Actinobacteria.</title>
        <authorList>
            <person name="Sahin N."/>
            <person name="Ay H."/>
            <person name="Saygin H."/>
        </authorList>
    </citation>
    <scope>NUCLEOTIDE SEQUENCE [LARGE SCALE GENOMIC DNA]</scope>
    <source>
        <strain evidence="2 3">H3C3</strain>
    </source>
</reference>
<comment type="caution">
    <text evidence="2">The sequence shown here is derived from an EMBL/GenBank/DDBJ whole genome shotgun (WGS) entry which is preliminary data.</text>
</comment>
<protein>
    <submittedName>
        <fullName evidence="2">Uncharacterized protein</fullName>
    </submittedName>
</protein>
<keyword evidence="1" id="KW-1133">Transmembrane helix</keyword>
<dbReference type="RefSeq" id="WP_131890316.1">
    <property type="nucleotide sequence ID" value="NZ_SMKU01000022.1"/>
</dbReference>
<dbReference type="OrthoDB" id="9867341at2"/>
<keyword evidence="3" id="KW-1185">Reference proteome</keyword>
<feature type="transmembrane region" description="Helical" evidence="1">
    <location>
        <begin position="77"/>
        <end position="96"/>
    </location>
</feature>
<gene>
    <name evidence="2" type="ORF">E1298_07480</name>
</gene>
<evidence type="ECO:0000313" key="3">
    <source>
        <dbReference type="Proteomes" id="UP000294513"/>
    </source>
</evidence>
<keyword evidence="1" id="KW-0472">Membrane</keyword>
<dbReference type="Proteomes" id="UP000294513">
    <property type="component" value="Unassembled WGS sequence"/>
</dbReference>
<evidence type="ECO:0000313" key="2">
    <source>
        <dbReference type="EMBL" id="TDD94145.1"/>
    </source>
</evidence>
<name>A0A4R5C569_9ACTN</name>
<evidence type="ECO:0000256" key="1">
    <source>
        <dbReference type="SAM" id="Phobius"/>
    </source>
</evidence>